<proteinExistence type="predicted"/>
<name>A0A3L6T899_PANMI</name>
<feature type="region of interest" description="Disordered" evidence="1">
    <location>
        <begin position="1"/>
        <end position="73"/>
    </location>
</feature>
<comment type="caution">
    <text evidence="2">The sequence shown here is derived from an EMBL/GenBank/DDBJ whole genome shotgun (WGS) entry which is preliminary data.</text>
</comment>
<feature type="compositionally biased region" description="Basic and acidic residues" evidence="1">
    <location>
        <begin position="55"/>
        <end position="70"/>
    </location>
</feature>
<feature type="compositionally biased region" description="Basic and acidic residues" evidence="1">
    <location>
        <begin position="28"/>
        <end position="48"/>
    </location>
</feature>
<keyword evidence="3" id="KW-1185">Reference proteome</keyword>
<dbReference type="EMBL" id="PQIB02000002">
    <property type="protein sequence ID" value="RLN34422.1"/>
    <property type="molecule type" value="Genomic_DNA"/>
</dbReference>
<evidence type="ECO:0000256" key="1">
    <source>
        <dbReference type="SAM" id="MobiDB-lite"/>
    </source>
</evidence>
<evidence type="ECO:0000313" key="2">
    <source>
        <dbReference type="EMBL" id="RLN34422.1"/>
    </source>
</evidence>
<organism evidence="2 3">
    <name type="scientific">Panicum miliaceum</name>
    <name type="common">Proso millet</name>
    <name type="synonym">Broomcorn millet</name>
    <dbReference type="NCBI Taxonomy" id="4540"/>
    <lineage>
        <taxon>Eukaryota</taxon>
        <taxon>Viridiplantae</taxon>
        <taxon>Streptophyta</taxon>
        <taxon>Embryophyta</taxon>
        <taxon>Tracheophyta</taxon>
        <taxon>Spermatophyta</taxon>
        <taxon>Magnoliopsida</taxon>
        <taxon>Liliopsida</taxon>
        <taxon>Poales</taxon>
        <taxon>Poaceae</taxon>
        <taxon>PACMAD clade</taxon>
        <taxon>Panicoideae</taxon>
        <taxon>Panicodae</taxon>
        <taxon>Paniceae</taxon>
        <taxon>Panicinae</taxon>
        <taxon>Panicum</taxon>
        <taxon>Panicum sect. Panicum</taxon>
    </lineage>
</organism>
<dbReference type="Proteomes" id="UP000275267">
    <property type="component" value="Unassembled WGS sequence"/>
</dbReference>
<sequence length="314" mass="35139">MGSDGKNGSRLAFGDLTNVHTQGADATSDWRPKTIDPKELKRQRERARSSAMTVEQRDARNKRRREDYARKKGQITGSNDVGVAGPFCHIQSLTDMENIPPADVTQIDGCMEHVRSSTSKMLPDVMDVDQDNDWLHTSENYMRQGVELDPDPNVTGPLGEDLVRDTLITYGNTDKCYTPEKTHDMSVHDDGDADVVLNLTEEVSQPRTDFHGTPPLLDPWASQVDDLQTPVPEPCKSTQRQHVTPGEKGALLARQNQRFETCIARKARGNHQVNDVGRQQMSESTVIDQGRWQTRAMQCKRGQNRVMATVGSPF</sequence>
<gene>
    <name evidence="2" type="ORF">C2845_PM03G21140</name>
</gene>
<accession>A0A3L6T899</accession>
<reference evidence="3" key="1">
    <citation type="journal article" date="2019" name="Nat. Commun.">
        <title>The genome of broomcorn millet.</title>
        <authorList>
            <person name="Zou C."/>
            <person name="Miki D."/>
            <person name="Li D."/>
            <person name="Tang Q."/>
            <person name="Xiao L."/>
            <person name="Rajput S."/>
            <person name="Deng P."/>
            <person name="Jia W."/>
            <person name="Huang R."/>
            <person name="Zhang M."/>
            <person name="Sun Y."/>
            <person name="Hu J."/>
            <person name="Fu X."/>
            <person name="Schnable P.S."/>
            <person name="Li F."/>
            <person name="Zhang H."/>
            <person name="Feng B."/>
            <person name="Zhu X."/>
            <person name="Liu R."/>
            <person name="Schnable J.C."/>
            <person name="Zhu J.-K."/>
            <person name="Zhang H."/>
        </authorList>
    </citation>
    <scope>NUCLEOTIDE SEQUENCE [LARGE SCALE GENOMIC DNA]</scope>
</reference>
<dbReference type="AlphaFoldDB" id="A0A3L6T899"/>
<evidence type="ECO:0000313" key="3">
    <source>
        <dbReference type="Proteomes" id="UP000275267"/>
    </source>
</evidence>
<protein>
    <submittedName>
        <fullName evidence="2">Uncharacterized protein</fullName>
    </submittedName>
</protein>